<dbReference type="InterPro" id="IPR003710">
    <property type="entry name" value="ApbA"/>
</dbReference>
<reference evidence="14" key="1">
    <citation type="submission" date="2016-02" db="EMBL/GenBank/DDBJ databases">
        <title>Genome sequence of Bacillus trypoxylicola KCTC 13244(T).</title>
        <authorList>
            <person name="Jeong H."/>
            <person name="Park S.-H."/>
            <person name="Choi S.-K."/>
        </authorList>
    </citation>
    <scope>NUCLEOTIDE SEQUENCE [LARGE SCALE GENOMIC DNA]</scope>
    <source>
        <strain evidence="14">KCTC 13244</strain>
    </source>
</reference>
<keyword evidence="15" id="KW-1185">Reference proteome</keyword>
<dbReference type="EMBL" id="LTAO01000001">
    <property type="protein sequence ID" value="KYG35186.1"/>
    <property type="molecule type" value="Genomic_DNA"/>
</dbReference>
<dbReference type="GO" id="GO:0005737">
    <property type="term" value="C:cytoplasm"/>
    <property type="evidence" value="ECO:0007669"/>
    <property type="project" value="TreeGrafter"/>
</dbReference>
<evidence type="ECO:0000256" key="7">
    <source>
        <dbReference type="ARBA" id="ARBA00022857"/>
    </source>
</evidence>
<keyword evidence="8 11" id="KW-0560">Oxidoreductase</keyword>
<dbReference type="STRING" id="519424.AZF04_02280"/>
<dbReference type="Proteomes" id="UP000075806">
    <property type="component" value="Unassembled WGS sequence"/>
</dbReference>
<dbReference type="InterPro" id="IPR013752">
    <property type="entry name" value="KPA_reductase"/>
</dbReference>
<keyword evidence="7 11" id="KW-0521">NADP</keyword>
<keyword evidence="6 11" id="KW-0566">Pantothenate biosynthesis</keyword>
<evidence type="ECO:0000256" key="10">
    <source>
        <dbReference type="ARBA" id="ARBA00048793"/>
    </source>
</evidence>
<evidence type="ECO:0000313" key="15">
    <source>
        <dbReference type="Proteomes" id="UP000075806"/>
    </source>
</evidence>
<protein>
    <recommendedName>
        <fullName evidence="5 11">2-dehydropantoate 2-reductase</fullName>
        <ecNumber evidence="4 11">1.1.1.169</ecNumber>
    </recommendedName>
    <alternativeName>
        <fullName evidence="9 11">Ketopantoate reductase</fullName>
    </alternativeName>
</protein>
<feature type="domain" description="Ketopantoate reductase C-terminal" evidence="13">
    <location>
        <begin position="182"/>
        <end position="297"/>
    </location>
</feature>
<evidence type="ECO:0000256" key="6">
    <source>
        <dbReference type="ARBA" id="ARBA00022655"/>
    </source>
</evidence>
<proteinExistence type="inferred from homology"/>
<evidence type="ECO:0000259" key="12">
    <source>
        <dbReference type="Pfam" id="PF02558"/>
    </source>
</evidence>
<gene>
    <name evidence="14" type="ORF">AZF04_02280</name>
</gene>
<dbReference type="SUPFAM" id="SSF48179">
    <property type="entry name" value="6-phosphogluconate dehydrogenase C-terminal domain-like"/>
    <property type="match status" value="1"/>
</dbReference>
<sequence length="305" mass="34502">MNITIVGAGSIGLLYAVYCAEAGMKVTLITRTKKQADLINKSGVEFIRQDDHLLVDHIDAYEITTVAEHFTDLVIFAVKSYQLPDVLPLIKEKIKSSSWLFLQNGLAHVEMLEGINQVEIGLAVIEHGAKKEGATSVQHTGKGTTRWAYYKKQDEMSVLGSFFESFKNKQFPNEYAEEWLPMLHLKLLVNGVINPLTTIFQVKNGELLKNPYIREIMNPLIEELTEVLSVPRDKGIKKVLEVCTFTQNNTSSMLTDRLSGRRMEIEAILGYAVRLAKQNRRSTPYLTYTYMAVKGIENETGRREV</sequence>
<dbReference type="InterPro" id="IPR013328">
    <property type="entry name" value="6PGD_dom2"/>
</dbReference>
<dbReference type="EC" id="1.1.1.169" evidence="4 11"/>
<dbReference type="AlphaFoldDB" id="A0A161PLE7"/>
<dbReference type="InterPro" id="IPR013332">
    <property type="entry name" value="KPR_N"/>
</dbReference>
<evidence type="ECO:0000256" key="9">
    <source>
        <dbReference type="ARBA" id="ARBA00032024"/>
    </source>
</evidence>
<dbReference type="RefSeq" id="WP_061947379.1">
    <property type="nucleotide sequence ID" value="NZ_LTAO01000001.1"/>
</dbReference>
<evidence type="ECO:0000256" key="1">
    <source>
        <dbReference type="ARBA" id="ARBA00002919"/>
    </source>
</evidence>
<dbReference type="InterPro" id="IPR008927">
    <property type="entry name" value="6-PGluconate_DH-like_C_sf"/>
</dbReference>
<evidence type="ECO:0000313" key="14">
    <source>
        <dbReference type="EMBL" id="KYG35186.1"/>
    </source>
</evidence>
<dbReference type="GO" id="GO:0008677">
    <property type="term" value="F:2-dehydropantoate 2-reductase activity"/>
    <property type="evidence" value="ECO:0007669"/>
    <property type="project" value="UniProtKB-EC"/>
</dbReference>
<accession>A0A161PLE7</accession>
<evidence type="ECO:0000256" key="5">
    <source>
        <dbReference type="ARBA" id="ARBA00019465"/>
    </source>
</evidence>
<evidence type="ECO:0000256" key="11">
    <source>
        <dbReference type="RuleBase" id="RU362068"/>
    </source>
</evidence>
<dbReference type="Gene3D" id="3.40.50.720">
    <property type="entry name" value="NAD(P)-binding Rossmann-like Domain"/>
    <property type="match status" value="1"/>
</dbReference>
<comment type="similarity">
    <text evidence="3 11">Belongs to the ketopantoate reductase family.</text>
</comment>
<evidence type="ECO:0000256" key="3">
    <source>
        <dbReference type="ARBA" id="ARBA00007870"/>
    </source>
</evidence>
<evidence type="ECO:0000259" key="13">
    <source>
        <dbReference type="Pfam" id="PF08546"/>
    </source>
</evidence>
<dbReference type="InterPro" id="IPR050838">
    <property type="entry name" value="Ketopantoate_reductase"/>
</dbReference>
<dbReference type="InterPro" id="IPR036291">
    <property type="entry name" value="NAD(P)-bd_dom_sf"/>
</dbReference>
<comment type="function">
    <text evidence="1 11">Catalyzes the NADPH-dependent reduction of ketopantoate into pantoic acid.</text>
</comment>
<comment type="catalytic activity">
    <reaction evidence="10 11">
        <text>(R)-pantoate + NADP(+) = 2-dehydropantoate + NADPH + H(+)</text>
        <dbReference type="Rhea" id="RHEA:16233"/>
        <dbReference type="ChEBI" id="CHEBI:11561"/>
        <dbReference type="ChEBI" id="CHEBI:15378"/>
        <dbReference type="ChEBI" id="CHEBI:15980"/>
        <dbReference type="ChEBI" id="CHEBI:57783"/>
        <dbReference type="ChEBI" id="CHEBI:58349"/>
        <dbReference type="EC" id="1.1.1.169"/>
    </reaction>
</comment>
<dbReference type="SUPFAM" id="SSF51735">
    <property type="entry name" value="NAD(P)-binding Rossmann-fold domains"/>
    <property type="match status" value="1"/>
</dbReference>
<comment type="pathway">
    <text evidence="2 11">Cofactor biosynthesis; (R)-pantothenate biosynthesis; (R)-pantoate from 3-methyl-2-oxobutanoate: step 2/2.</text>
</comment>
<comment type="caution">
    <text evidence="14">The sequence shown here is derived from an EMBL/GenBank/DDBJ whole genome shotgun (WGS) entry which is preliminary data.</text>
</comment>
<dbReference type="OrthoDB" id="9800163at2"/>
<dbReference type="GO" id="GO:0015940">
    <property type="term" value="P:pantothenate biosynthetic process"/>
    <property type="evidence" value="ECO:0007669"/>
    <property type="project" value="UniProtKB-UniPathway"/>
</dbReference>
<dbReference type="UniPathway" id="UPA00028">
    <property type="reaction ID" value="UER00004"/>
</dbReference>
<dbReference type="Gene3D" id="1.10.1040.10">
    <property type="entry name" value="N-(1-d-carboxylethyl)-l-norvaline Dehydrogenase, domain 2"/>
    <property type="match status" value="1"/>
</dbReference>
<feature type="domain" description="Ketopantoate reductase N-terminal" evidence="12">
    <location>
        <begin position="3"/>
        <end position="150"/>
    </location>
</feature>
<dbReference type="Pfam" id="PF02558">
    <property type="entry name" value="ApbA"/>
    <property type="match status" value="1"/>
</dbReference>
<dbReference type="NCBIfam" id="TIGR00745">
    <property type="entry name" value="apbA_panE"/>
    <property type="match status" value="1"/>
</dbReference>
<evidence type="ECO:0000256" key="2">
    <source>
        <dbReference type="ARBA" id="ARBA00004994"/>
    </source>
</evidence>
<name>A0A161PLE7_9BACI</name>
<dbReference type="Pfam" id="PF08546">
    <property type="entry name" value="ApbA_C"/>
    <property type="match status" value="1"/>
</dbReference>
<evidence type="ECO:0000256" key="8">
    <source>
        <dbReference type="ARBA" id="ARBA00023002"/>
    </source>
</evidence>
<evidence type="ECO:0000256" key="4">
    <source>
        <dbReference type="ARBA" id="ARBA00013014"/>
    </source>
</evidence>
<dbReference type="PANTHER" id="PTHR43765">
    <property type="entry name" value="2-DEHYDROPANTOATE 2-REDUCTASE-RELATED"/>
    <property type="match status" value="1"/>
</dbReference>
<dbReference type="PANTHER" id="PTHR43765:SF2">
    <property type="entry name" value="2-DEHYDROPANTOATE 2-REDUCTASE"/>
    <property type="match status" value="1"/>
</dbReference>
<dbReference type="GO" id="GO:0050661">
    <property type="term" value="F:NADP binding"/>
    <property type="evidence" value="ECO:0007669"/>
    <property type="project" value="TreeGrafter"/>
</dbReference>
<organism evidence="14 15">
    <name type="scientific">Alkalihalobacillus trypoxylicola</name>
    <dbReference type="NCBI Taxonomy" id="519424"/>
    <lineage>
        <taxon>Bacteria</taxon>
        <taxon>Bacillati</taxon>
        <taxon>Bacillota</taxon>
        <taxon>Bacilli</taxon>
        <taxon>Bacillales</taxon>
        <taxon>Bacillaceae</taxon>
        <taxon>Alkalihalobacillus</taxon>
    </lineage>
</organism>